<dbReference type="PANTHER" id="PTHR30560">
    <property type="entry name" value="TRIGGER FACTOR CHAPERONE AND PEPTIDYL-PROLYL CIS/TRANS ISOMERASE"/>
    <property type="match status" value="1"/>
</dbReference>
<dbReference type="InterPro" id="IPR008880">
    <property type="entry name" value="Trigger_fac_C"/>
</dbReference>
<dbReference type="Pfam" id="PF05697">
    <property type="entry name" value="Trigger_N"/>
    <property type="match status" value="1"/>
</dbReference>
<dbReference type="InterPro" id="IPR027304">
    <property type="entry name" value="Trigger_fact/SurA_dom_sf"/>
</dbReference>
<evidence type="ECO:0000256" key="2">
    <source>
        <dbReference type="ARBA" id="ARBA00004496"/>
    </source>
</evidence>
<organism evidence="12 13">
    <name type="scientific">Draconibacterium sediminis</name>
    <dbReference type="NCBI Taxonomy" id="1544798"/>
    <lineage>
        <taxon>Bacteria</taxon>
        <taxon>Pseudomonadati</taxon>
        <taxon>Bacteroidota</taxon>
        <taxon>Bacteroidia</taxon>
        <taxon>Marinilabiliales</taxon>
        <taxon>Prolixibacteraceae</taxon>
        <taxon>Draconibacterium</taxon>
    </lineage>
</organism>
<evidence type="ECO:0000259" key="10">
    <source>
        <dbReference type="Pfam" id="PF05697"/>
    </source>
</evidence>
<evidence type="ECO:0000256" key="8">
    <source>
        <dbReference type="ARBA" id="ARBA00023235"/>
    </source>
</evidence>
<dbReference type="GO" id="GO:0044183">
    <property type="term" value="F:protein folding chaperone"/>
    <property type="evidence" value="ECO:0007669"/>
    <property type="project" value="TreeGrafter"/>
</dbReference>
<keyword evidence="13" id="KW-1185">Reference proteome</keyword>
<reference evidence="12 13" key="1">
    <citation type="submission" date="2014-09" db="EMBL/GenBank/DDBJ databases">
        <title>Draft Genome Sequence of Draconibacterium sp. JN14CK-3.</title>
        <authorList>
            <person name="Dong C."/>
            <person name="Lai Q."/>
            <person name="Shao Z."/>
        </authorList>
    </citation>
    <scope>NUCLEOTIDE SEQUENCE [LARGE SCALE GENOMIC DNA]</scope>
    <source>
        <strain evidence="12 13">JN14CK-3</strain>
    </source>
</reference>
<dbReference type="InterPro" id="IPR008881">
    <property type="entry name" value="Trigger_fac_ribosome-bd_bac"/>
</dbReference>
<name>A0A0D8JC62_9BACT</name>
<proteinExistence type="inferred from homology"/>
<feature type="domain" description="Trigger factor ribosome-binding bacterial" evidence="10">
    <location>
        <begin position="1"/>
        <end position="147"/>
    </location>
</feature>
<dbReference type="Gene3D" id="3.30.70.1050">
    <property type="entry name" value="Trigger factor ribosome-binding domain"/>
    <property type="match status" value="1"/>
</dbReference>
<evidence type="ECO:0000256" key="1">
    <source>
        <dbReference type="ARBA" id="ARBA00000971"/>
    </source>
</evidence>
<dbReference type="InterPro" id="IPR005215">
    <property type="entry name" value="Trig_fac"/>
</dbReference>
<accession>A0A0D8JC62</accession>
<dbReference type="GO" id="GO:0051083">
    <property type="term" value="P:'de novo' cotranslational protein folding"/>
    <property type="evidence" value="ECO:0007669"/>
    <property type="project" value="TreeGrafter"/>
</dbReference>
<comment type="subcellular location">
    <subcellularLocation>
        <location evidence="2">Cytoplasm</location>
    </subcellularLocation>
</comment>
<evidence type="ECO:0000256" key="6">
    <source>
        <dbReference type="ARBA" id="ARBA00023110"/>
    </source>
</evidence>
<keyword evidence="7" id="KW-0143">Chaperone</keyword>
<dbReference type="Gene3D" id="1.10.3120.10">
    <property type="entry name" value="Trigger factor, C-terminal domain"/>
    <property type="match status" value="1"/>
</dbReference>
<dbReference type="RefSeq" id="WP_045028575.1">
    <property type="nucleotide sequence ID" value="NZ_JRHC01000001.1"/>
</dbReference>
<gene>
    <name evidence="12" type="ORF">LH29_03230</name>
</gene>
<dbReference type="EC" id="5.2.1.8" evidence="4"/>
<dbReference type="Proteomes" id="UP000032544">
    <property type="component" value="Unassembled WGS sequence"/>
</dbReference>
<dbReference type="SUPFAM" id="SSF109998">
    <property type="entry name" value="Triger factor/SurA peptide-binding domain-like"/>
    <property type="match status" value="1"/>
</dbReference>
<dbReference type="Pfam" id="PF05698">
    <property type="entry name" value="Trigger_C"/>
    <property type="match status" value="1"/>
</dbReference>
<evidence type="ECO:0000313" key="13">
    <source>
        <dbReference type="Proteomes" id="UP000032544"/>
    </source>
</evidence>
<evidence type="ECO:0000256" key="4">
    <source>
        <dbReference type="ARBA" id="ARBA00013194"/>
    </source>
</evidence>
<sequence>MNINLENIDQVNAVINLTIEKTDYEKQVADVLKDYRQKASIPGFRPGKVPAGLIKKRFGTAVLVEEVNKLISQNLSKYMIDEKLPILGEPMPNEEKQKPIDWEKDESFEFAFDVALAPEVKVSLDKRNKYTYYNIAVSDEMVQQQVDMAASQLGENLPADEAKEDSTVRGNFVLLDAEGNEVEGGIAPEGVLLAVDKIKDEEIKNAFVGCKKDDIIVFNPVKAFENNHEVAHMLNIKPEEAETLESEFRYTVTEILQFQKAELNEELFKKLYGEETEIKTLEDFKAKIKEDLSKNLVFSSDHKFALDTRDALVEKAELEMPEEFLKRWLVAVNKELTQEQIENEFPAFILDLKWQLIKDAIAKENELKVDAEEAEDFAKKMAMAQFQQYGIYDAPEEQLESFAKMMLEKPEEKERIYKKLLEDKVVEVVKEKVTIQEEEVSQEKFNEMMQTAQ</sequence>
<comment type="caution">
    <text evidence="12">The sequence shown here is derived from an EMBL/GenBank/DDBJ whole genome shotgun (WGS) entry which is preliminary data.</text>
</comment>
<feature type="domain" description="Trigger factor C-terminal" evidence="11">
    <location>
        <begin position="280"/>
        <end position="430"/>
    </location>
</feature>
<evidence type="ECO:0000256" key="3">
    <source>
        <dbReference type="ARBA" id="ARBA00005464"/>
    </source>
</evidence>
<dbReference type="InterPro" id="IPR036611">
    <property type="entry name" value="Trigger_fac_ribosome-bd_sf"/>
</dbReference>
<dbReference type="InterPro" id="IPR037041">
    <property type="entry name" value="Trigger_fac_C_sf"/>
</dbReference>
<dbReference type="PANTHER" id="PTHR30560:SF3">
    <property type="entry name" value="TRIGGER FACTOR-LIKE PROTEIN TIG, CHLOROPLASTIC"/>
    <property type="match status" value="1"/>
</dbReference>
<evidence type="ECO:0000256" key="9">
    <source>
        <dbReference type="ARBA" id="ARBA00029986"/>
    </source>
</evidence>
<evidence type="ECO:0000256" key="7">
    <source>
        <dbReference type="ARBA" id="ARBA00023186"/>
    </source>
</evidence>
<evidence type="ECO:0000256" key="5">
    <source>
        <dbReference type="ARBA" id="ARBA00016902"/>
    </source>
</evidence>
<dbReference type="PATRIC" id="fig|1544798.3.peg.667"/>
<keyword evidence="6" id="KW-0697">Rotamase</keyword>
<evidence type="ECO:0000313" key="12">
    <source>
        <dbReference type="EMBL" id="KJF44512.1"/>
    </source>
</evidence>
<keyword evidence="8" id="KW-0413">Isomerase</keyword>
<dbReference type="STRING" id="1544798.LH29_03230"/>
<dbReference type="GO" id="GO:0043335">
    <property type="term" value="P:protein unfolding"/>
    <property type="evidence" value="ECO:0007669"/>
    <property type="project" value="TreeGrafter"/>
</dbReference>
<dbReference type="EMBL" id="JRHC01000001">
    <property type="protein sequence ID" value="KJF44512.1"/>
    <property type="molecule type" value="Genomic_DNA"/>
</dbReference>
<dbReference type="GO" id="GO:0015031">
    <property type="term" value="P:protein transport"/>
    <property type="evidence" value="ECO:0007669"/>
    <property type="project" value="InterPro"/>
</dbReference>
<evidence type="ECO:0000259" key="11">
    <source>
        <dbReference type="Pfam" id="PF05698"/>
    </source>
</evidence>
<dbReference type="PIRSF" id="PIRSF003095">
    <property type="entry name" value="Trigger_factor"/>
    <property type="match status" value="1"/>
</dbReference>
<dbReference type="NCBIfam" id="TIGR00115">
    <property type="entry name" value="tig"/>
    <property type="match status" value="1"/>
</dbReference>
<dbReference type="GO" id="GO:0043022">
    <property type="term" value="F:ribosome binding"/>
    <property type="evidence" value="ECO:0007669"/>
    <property type="project" value="TreeGrafter"/>
</dbReference>
<comment type="similarity">
    <text evidence="3">Belongs to the FKBP-type PPIase family. Tig subfamily.</text>
</comment>
<comment type="catalytic activity">
    <reaction evidence="1">
        <text>[protein]-peptidylproline (omega=180) = [protein]-peptidylproline (omega=0)</text>
        <dbReference type="Rhea" id="RHEA:16237"/>
        <dbReference type="Rhea" id="RHEA-COMP:10747"/>
        <dbReference type="Rhea" id="RHEA-COMP:10748"/>
        <dbReference type="ChEBI" id="CHEBI:83833"/>
        <dbReference type="ChEBI" id="CHEBI:83834"/>
        <dbReference type="EC" id="5.2.1.8"/>
    </reaction>
</comment>
<protein>
    <recommendedName>
        <fullName evidence="5">Trigger factor</fullName>
        <ecNumber evidence="4">5.2.1.8</ecNumber>
    </recommendedName>
    <alternativeName>
        <fullName evidence="9">PPIase</fullName>
    </alternativeName>
</protein>
<dbReference type="GO" id="GO:0003755">
    <property type="term" value="F:peptidyl-prolyl cis-trans isomerase activity"/>
    <property type="evidence" value="ECO:0007669"/>
    <property type="project" value="UniProtKB-KW"/>
</dbReference>
<dbReference type="AlphaFoldDB" id="A0A0D8JC62"/>
<dbReference type="GO" id="GO:0005737">
    <property type="term" value="C:cytoplasm"/>
    <property type="evidence" value="ECO:0007669"/>
    <property type="project" value="UniProtKB-SubCell"/>
</dbReference>
<dbReference type="SUPFAM" id="SSF102735">
    <property type="entry name" value="Trigger factor ribosome-binding domain"/>
    <property type="match status" value="1"/>
</dbReference>